<sequence length="51" mass="5920">MKRDLPQMIYRITTNKKTGLVVKALNDVRLADYLITEIADENLIESRVTKK</sequence>
<evidence type="ECO:0000313" key="1">
    <source>
        <dbReference type="EMBL" id="GAG32422.1"/>
    </source>
</evidence>
<organism evidence="1">
    <name type="scientific">marine sediment metagenome</name>
    <dbReference type="NCBI Taxonomy" id="412755"/>
    <lineage>
        <taxon>unclassified sequences</taxon>
        <taxon>metagenomes</taxon>
        <taxon>ecological metagenomes</taxon>
    </lineage>
</organism>
<dbReference type="AlphaFoldDB" id="X0XAI3"/>
<protein>
    <submittedName>
        <fullName evidence="1">Uncharacterized protein</fullName>
    </submittedName>
</protein>
<proteinExistence type="predicted"/>
<gene>
    <name evidence="1" type="ORF">S01H1_73883</name>
</gene>
<dbReference type="EMBL" id="BARS01049390">
    <property type="protein sequence ID" value="GAG32422.1"/>
    <property type="molecule type" value="Genomic_DNA"/>
</dbReference>
<name>X0XAI3_9ZZZZ</name>
<comment type="caution">
    <text evidence="1">The sequence shown here is derived from an EMBL/GenBank/DDBJ whole genome shotgun (WGS) entry which is preliminary data.</text>
</comment>
<accession>X0XAI3</accession>
<reference evidence="1" key="1">
    <citation type="journal article" date="2014" name="Front. Microbiol.">
        <title>High frequency of phylogenetically diverse reductive dehalogenase-homologous genes in deep subseafloor sedimentary metagenomes.</title>
        <authorList>
            <person name="Kawai M."/>
            <person name="Futagami T."/>
            <person name="Toyoda A."/>
            <person name="Takaki Y."/>
            <person name="Nishi S."/>
            <person name="Hori S."/>
            <person name="Arai W."/>
            <person name="Tsubouchi T."/>
            <person name="Morono Y."/>
            <person name="Uchiyama I."/>
            <person name="Ito T."/>
            <person name="Fujiyama A."/>
            <person name="Inagaki F."/>
            <person name="Takami H."/>
        </authorList>
    </citation>
    <scope>NUCLEOTIDE SEQUENCE</scope>
    <source>
        <strain evidence="1">Expedition CK06-06</strain>
    </source>
</reference>